<dbReference type="InterPro" id="IPR020615">
    <property type="entry name" value="Thiolase_acyl_enz_int_AS"/>
</dbReference>
<evidence type="ECO:0000256" key="4">
    <source>
        <dbReference type="PIRSR" id="PIRSR000429-1"/>
    </source>
</evidence>
<dbReference type="Pfam" id="PF02803">
    <property type="entry name" value="Thiolase_C"/>
    <property type="match status" value="1"/>
</dbReference>
<gene>
    <name evidence="8" type="ORF">SAMN04489711_10216</name>
</gene>
<dbReference type="PANTHER" id="PTHR18919">
    <property type="entry name" value="ACETYL-COA C-ACYLTRANSFERASE"/>
    <property type="match status" value="1"/>
</dbReference>
<evidence type="ECO:0000256" key="5">
    <source>
        <dbReference type="RuleBase" id="RU003557"/>
    </source>
</evidence>
<evidence type="ECO:0000256" key="2">
    <source>
        <dbReference type="ARBA" id="ARBA00022679"/>
    </source>
</evidence>
<evidence type="ECO:0000313" key="8">
    <source>
        <dbReference type="EMBL" id="SFE43146.1"/>
    </source>
</evidence>
<reference evidence="9" key="1">
    <citation type="submission" date="2016-10" db="EMBL/GenBank/DDBJ databases">
        <authorList>
            <person name="Varghese N."/>
            <person name="Submissions S."/>
        </authorList>
    </citation>
    <scope>NUCLEOTIDE SEQUENCE [LARGE SCALE GENOMIC DNA]</scope>
    <source>
        <strain evidence="9">DSM 27981</strain>
    </source>
</reference>
<dbReference type="AlphaFoldDB" id="A0A1I2AGV3"/>
<dbReference type="InterPro" id="IPR002155">
    <property type="entry name" value="Thiolase"/>
</dbReference>
<dbReference type="PIRSF" id="PIRSF000429">
    <property type="entry name" value="Ac-CoA_Ac_transf"/>
    <property type="match status" value="1"/>
</dbReference>
<dbReference type="EMBL" id="FONX01000002">
    <property type="protein sequence ID" value="SFE43146.1"/>
    <property type="molecule type" value="Genomic_DNA"/>
</dbReference>
<dbReference type="CDD" id="cd00751">
    <property type="entry name" value="thiolase"/>
    <property type="match status" value="1"/>
</dbReference>
<dbReference type="RefSeq" id="WP_092937356.1">
    <property type="nucleotide sequence ID" value="NZ_FONX01000002.1"/>
</dbReference>
<keyword evidence="3 5" id="KW-0012">Acyltransferase</keyword>
<feature type="active site" description="Proton acceptor" evidence="4">
    <location>
        <position position="382"/>
    </location>
</feature>
<evidence type="ECO:0000259" key="7">
    <source>
        <dbReference type="Pfam" id="PF02803"/>
    </source>
</evidence>
<dbReference type="PANTHER" id="PTHR18919:SF107">
    <property type="entry name" value="ACETYL-COA ACETYLTRANSFERASE, CYTOSOLIC"/>
    <property type="match status" value="1"/>
</dbReference>
<dbReference type="NCBIfam" id="NF006552">
    <property type="entry name" value="PRK09051.1"/>
    <property type="match status" value="1"/>
</dbReference>
<dbReference type="PROSITE" id="PS00098">
    <property type="entry name" value="THIOLASE_1"/>
    <property type="match status" value="1"/>
</dbReference>
<organism evidence="8 9">
    <name type="scientific">Paracidovorax wautersii</name>
    <dbReference type="NCBI Taxonomy" id="1177982"/>
    <lineage>
        <taxon>Bacteria</taxon>
        <taxon>Pseudomonadati</taxon>
        <taxon>Pseudomonadota</taxon>
        <taxon>Betaproteobacteria</taxon>
        <taxon>Burkholderiales</taxon>
        <taxon>Comamonadaceae</taxon>
        <taxon>Paracidovorax</taxon>
    </lineage>
</organism>
<dbReference type="GO" id="GO:0006635">
    <property type="term" value="P:fatty acid beta-oxidation"/>
    <property type="evidence" value="ECO:0007669"/>
    <property type="project" value="TreeGrafter"/>
</dbReference>
<keyword evidence="9" id="KW-1185">Reference proteome</keyword>
<name>A0A1I2AGV3_9BURK</name>
<dbReference type="Gene3D" id="3.40.47.10">
    <property type="match status" value="1"/>
</dbReference>
<proteinExistence type="inferred from homology"/>
<dbReference type="GO" id="GO:0003985">
    <property type="term" value="F:acetyl-CoA C-acetyltransferase activity"/>
    <property type="evidence" value="ECO:0007669"/>
    <property type="project" value="TreeGrafter"/>
</dbReference>
<keyword evidence="2 5" id="KW-0808">Transferase</keyword>
<dbReference type="STRING" id="1177982.SAMN04489711_10216"/>
<dbReference type="InterPro" id="IPR016039">
    <property type="entry name" value="Thiolase-like"/>
</dbReference>
<dbReference type="InterPro" id="IPR020610">
    <property type="entry name" value="Thiolase_AS"/>
</dbReference>
<dbReference type="Proteomes" id="UP000199119">
    <property type="component" value="Unassembled WGS sequence"/>
</dbReference>
<comment type="similarity">
    <text evidence="1 5">Belongs to the thiolase-like superfamily. Thiolase family.</text>
</comment>
<dbReference type="NCBIfam" id="TIGR01930">
    <property type="entry name" value="AcCoA-C-Actrans"/>
    <property type="match status" value="1"/>
</dbReference>
<dbReference type="PROSITE" id="PS00099">
    <property type="entry name" value="THIOLASE_3"/>
    <property type="match status" value="1"/>
</dbReference>
<evidence type="ECO:0000313" key="9">
    <source>
        <dbReference type="Proteomes" id="UP000199119"/>
    </source>
</evidence>
<accession>A0A1I2AGV3</accession>
<feature type="active site" description="Acyl-thioester intermediate" evidence="4">
    <location>
        <position position="91"/>
    </location>
</feature>
<evidence type="ECO:0000256" key="3">
    <source>
        <dbReference type="ARBA" id="ARBA00023315"/>
    </source>
</evidence>
<dbReference type="InterPro" id="IPR020616">
    <property type="entry name" value="Thiolase_N"/>
</dbReference>
<dbReference type="Pfam" id="PF00108">
    <property type="entry name" value="Thiolase_N"/>
    <property type="match status" value="1"/>
</dbReference>
<evidence type="ECO:0000256" key="1">
    <source>
        <dbReference type="ARBA" id="ARBA00010982"/>
    </source>
</evidence>
<feature type="domain" description="Thiolase C-terminal" evidence="7">
    <location>
        <begin position="274"/>
        <end position="395"/>
    </location>
</feature>
<feature type="domain" description="Thiolase N-terminal" evidence="6">
    <location>
        <begin position="7"/>
        <end position="264"/>
    </location>
</feature>
<protein>
    <submittedName>
        <fullName evidence="8">Acetyl-CoA C-acetyltransferase</fullName>
    </submittedName>
</protein>
<sequence length="396" mass="40685">MTQRDILIASIARTAIGTFGGSLKDIPNTQLATTAVRAAIERSGIAADAVGHVVMGNVIPTDTKDAYLSRVAAVDAGCPVETPAFNVNRLCGSGLQAIVSAAQAIALGDCDVAIGGGSESMSRGPYFDTAARWGARMGDTKSVDYMLGILHDPWQKMHMGITAENVAERYRISREAQDQLAAESQRRAAAAIEAGHFASQIVPVEIPGRKGAVTLFDTDEHVRAATTVEALAGMKPAFKKEGGTVTAGNASGINDGAGAVVLVAGDRAAALGAKPLARLVGYAHAGVDPAYMGIGPVPATRRVLERTGLKVQDMDVIEANEAFAAQACAVIQELGLDPAKVNPNGSGISLGHPVGATGAIITAKAIAELHRIGGRYALVTMCIGGGQGIAAIFERV</sequence>
<evidence type="ECO:0000259" key="6">
    <source>
        <dbReference type="Pfam" id="PF00108"/>
    </source>
</evidence>
<dbReference type="SUPFAM" id="SSF53901">
    <property type="entry name" value="Thiolase-like"/>
    <property type="match status" value="2"/>
</dbReference>
<dbReference type="FunFam" id="3.40.47.10:FF:000010">
    <property type="entry name" value="Acetyl-CoA acetyltransferase (Thiolase)"/>
    <property type="match status" value="1"/>
</dbReference>
<dbReference type="InterPro" id="IPR020617">
    <property type="entry name" value="Thiolase_C"/>
</dbReference>
<dbReference type="OrthoDB" id="6139495at2"/>
<feature type="active site" description="Proton acceptor" evidence="4">
    <location>
        <position position="352"/>
    </location>
</feature>